<dbReference type="PANTHER" id="PTHR38687:SF1">
    <property type="entry name" value="CELL DIVISION PROTEIN DEDD"/>
    <property type="match status" value="1"/>
</dbReference>
<dbReference type="EMBL" id="FOHK01000002">
    <property type="protein sequence ID" value="SES83131.1"/>
    <property type="molecule type" value="Genomic_DNA"/>
</dbReference>
<protein>
    <submittedName>
        <fullName evidence="3">DedD protein</fullName>
    </submittedName>
</protein>
<dbReference type="Pfam" id="PF05036">
    <property type="entry name" value="SPOR"/>
    <property type="match status" value="1"/>
</dbReference>
<dbReference type="RefSeq" id="WP_093327448.1">
    <property type="nucleotide sequence ID" value="NZ_AP027363.1"/>
</dbReference>
<dbReference type="GO" id="GO:0030428">
    <property type="term" value="C:cell septum"/>
    <property type="evidence" value="ECO:0007669"/>
    <property type="project" value="TreeGrafter"/>
</dbReference>
<dbReference type="InterPro" id="IPR036680">
    <property type="entry name" value="SPOR-like_sf"/>
</dbReference>
<dbReference type="InterPro" id="IPR052521">
    <property type="entry name" value="Cell_div_SPOR-domain"/>
</dbReference>
<accession>A0A1H9ZMZ9</accession>
<dbReference type="STRING" id="349064.SAMN05660429_00524"/>
<dbReference type="SUPFAM" id="SSF110997">
    <property type="entry name" value="Sporulation related repeat"/>
    <property type="match status" value="1"/>
</dbReference>
<feature type="region of interest" description="Disordered" evidence="1">
    <location>
        <begin position="76"/>
        <end position="118"/>
    </location>
</feature>
<proteinExistence type="predicted"/>
<dbReference type="GO" id="GO:0032153">
    <property type="term" value="C:cell division site"/>
    <property type="evidence" value="ECO:0007669"/>
    <property type="project" value="TreeGrafter"/>
</dbReference>
<sequence>MSTPFQNRLVGTIIVAAVAIIVLPDLLDGEKNRNQADFENIPQAPQFESTREIKTFPEEKLDALPQEQVVDEVAVEDQTEENTPANVVPEDANTKIEPVAQQPKTKQTKPEQTTTSLPEKAVAQQAWVIQLGSFRDKNNVNALVKKLRASGYTTFTRPVKTKTGELTKVFIGPELIQSKLEKQLPKLEKEFSLKGRIARFSPTNN</sequence>
<reference evidence="3 4" key="1">
    <citation type="submission" date="2016-10" db="EMBL/GenBank/DDBJ databases">
        <authorList>
            <person name="de Groot N.N."/>
        </authorList>
    </citation>
    <scope>NUCLEOTIDE SEQUENCE [LARGE SCALE GENOMIC DNA]</scope>
    <source>
        <strain evidence="3 4">DSM 19706</strain>
    </source>
</reference>
<evidence type="ECO:0000259" key="2">
    <source>
        <dbReference type="PROSITE" id="PS51724"/>
    </source>
</evidence>
<dbReference type="OrthoDB" id="7069135at2"/>
<name>A0A1H9ZMZ9_THASX</name>
<organism evidence="3 4">
    <name type="scientific">Thalassotalea agarivorans</name>
    <name type="common">Thalassomonas agarivorans</name>
    <dbReference type="NCBI Taxonomy" id="349064"/>
    <lineage>
        <taxon>Bacteria</taxon>
        <taxon>Pseudomonadati</taxon>
        <taxon>Pseudomonadota</taxon>
        <taxon>Gammaproteobacteria</taxon>
        <taxon>Alteromonadales</taxon>
        <taxon>Colwelliaceae</taxon>
        <taxon>Thalassotalea</taxon>
    </lineage>
</organism>
<evidence type="ECO:0000256" key="1">
    <source>
        <dbReference type="SAM" id="MobiDB-lite"/>
    </source>
</evidence>
<dbReference type="PROSITE" id="PS51724">
    <property type="entry name" value="SPOR"/>
    <property type="match status" value="1"/>
</dbReference>
<feature type="compositionally biased region" description="Low complexity" evidence="1">
    <location>
        <begin position="101"/>
        <end position="115"/>
    </location>
</feature>
<dbReference type="InterPro" id="IPR007730">
    <property type="entry name" value="SPOR-like_dom"/>
</dbReference>
<keyword evidence="4" id="KW-1185">Reference proteome</keyword>
<dbReference type="PANTHER" id="PTHR38687">
    <property type="entry name" value="CELL DIVISION PROTEIN DEDD-RELATED"/>
    <property type="match status" value="1"/>
</dbReference>
<evidence type="ECO:0000313" key="3">
    <source>
        <dbReference type="EMBL" id="SES83131.1"/>
    </source>
</evidence>
<feature type="domain" description="SPOR" evidence="2">
    <location>
        <begin position="121"/>
        <end position="200"/>
    </location>
</feature>
<gene>
    <name evidence="3" type="ORF">SAMN05660429_00524</name>
</gene>
<dbReference type="Proteomes" id="UP000199308">
    <property type="component" value="Unassembled WGS sequence"/>
</dbReference>
<dbReference type="Gene3D" id="3.30.70.1070">
    <property type="entry name" value="Sporulation related repeat"/>
    <property type="match status" value="1"/>
</dbReference>
<evidence type="ECO:0000313" key="4">
    <source>
        <dbReference type="Proteomes" id="UP000199308"/>
    </source>
</evidence>
<dbReference type="GO" id="GO:0032506">
    <property type="term" value="P:cytokinetic process"/>
    <property type="evidence" value="ECO:0007669"/>
    <property type="project" value="TreeGrafter"/>
</dbReference>
<dbReference type="GO" id="GO:0042834">
    <property type="term" value="F:peptidoglycan binding"/>
    <property type="evidence" value="ECO:0007669"/>
    <property type="project" value="InterPro"/>
</dbReference>
<dbReference type="AlphaFoldDB" id="A0A1H9ZMZ9"/>